<evidence type="ECO:0000313" key="2">
    <source>
        <dbReference type="Proteomes" id="UP000051017"/>
    </source>
</evidence>
<sequence>MIGVSGAIGVIGAGVTGSRVVEHLVATSSIPILLHDQDLYGAQRLAAVHRSHNVAISVVDFETVATASVVVLACGSPHAPLAKKILARGASMVSLSDDVSDVMNLLKMHDEVMAKNKTLVVGAAASPGMTGLLLSNLQTNFDEIDEAHVALHGTGGPNCAVQHHRALAGQSIGWHDGEWLRRPGGSGRELCWFPEPVGAYDCYRAEMADPVLLKKAQPQLQRITARVSANRRDRFTARLPMLVPPHSEGGMGALRIEVRGFRNGSRIVEIAGVAERVAQIAGVVGATTAQFVHRGKITSTGTCVLGQDSLPNAEILREVLTGGIRLHQFVGT</sequence>
<dbReference type="AlphaFoldDB" id="A0A0R2Q5T1"/>
<dbReference type="EMBL" id="LIBJ01000462">
    <property type="protein sequence ID" value="KRO45617.1"/>
    <property type="molecule type" value="Genomic_DNA"/>
</dbReference>
<dbReference type="Gene3D" id="3.40.50.720">
    <property type="entry name" value="NAD(P)-binding Rossmann-like Domain"/>
    <property type="match status" value="1"/>
</dbReference>
<dbReference type="Gene3D" id="3.30.360.10">
    <property type="entry name" value="Dihydrodipicolinate Reductase, domain 2"/>
    <property type="match status" value="1"/>
</dbReference>
<comment type="caution">
    <text evidence="1">The sequence shown here is derived from an EMBL/GenBank/DDBJ whole genome shotgun (WGS) entry which is preliminary data.</text>
</comment>
<protein>
    <recommendedName>
        <fullName evidence="3">Semialdehyde dehydrogenase NAD-binding domain-containing protein</fullName>
    </recommendedName>
</protein>
<reference evidence="1 2" key="1">
    <citation type="submission" date="2015-10" db="EMBL/GenBank/DDBJ databases">
        <title>Metagenome-Assembled Genomes uncover a global brackish microbiome.</title>
        <authorList>
            <person name="Hugerth L.W."/>
            <person name="Larsson J."/>
            <person name="Alneberg J."/>
            <person name="Lindh M.V."/>
            <person name="Legrand C."/>
            <person name="Pinhassi J."/>
            <person name="Andersson A.F."/>
        </authorList>
    </citation>
    <scope>NUCLEOTIDE SEQUENCE [LARGE SCALE GENOMIC DNA]</scope>
    <source>
        <strain evidence="1">BACL6 MAG-120924-bin43</strain>
    </source>
</reference>
<organism evidence="1 2">
    <name type="scientific">Acidimicrobiia bacterium BACL6 MAG-120924-bin43</name>
    <dbReference type="NCBI Taxonomy" id="1655583"/>
    <lineage>
        <taxon>Bacteria</taxon>
        <taxon>Bacillati</taxon>
        <taxon>Actinomycetota</taxon>
        <taxon>Acidimicrobiia</taxon>
        <taxon>acIV cluster</taxon>
    </lineage>
</organism>
<dbReference type="InterPro" id="IPR036291">
    <property type="entry name" value="NAD(P)-bd_dom_sf"/>
</dbReference>
<evidence type="ECO:0000313" key="1">
    <source>
        <dbReference type="EMBL" id="KRO45617.1"/>
    </source>
</evidence>
<dbReference type="SUPFAM" id="SSF51735">
    <property type="entry name" value="NAD(P)-binding Rossmann-fold domains"/>
    <property type="match status" value="1"/>
</dbReference>
<name>A0A0R2Q5T1_9ACTN</name>
<proteinExistence type="predicted"/>
<gene>
    <name evidence="1" type="ORF">ABR75_02130</name>
</gene>
<evidence type="ECO:0008006" key="3">
    <source>
        <dbReference type="Google" id="ProtNLM"/>
    </source>
</evidence>
<accession>A0A0R2Q5T1</accession>
<dbReference type="Proteomes" id="UP000051017">
    <property type="component" value="Unassembled WGS sequence"/>
</dbReference>